<keyword evidence="1" id="KW-0472">Membrane</keyword>
<comment type="caution">
    <text evidence="2">The sequence shown here is derived from an EMBL/GenBank/DDBJ whole genome shotgun (WGS) entry which is preliminary data.</text>
</comment>
<protein>
    <submittedName>
        <fullName evidence="2">Uncharacterized protein</fullName>
    </submittedName>
</protein>
<organism evidence="2 3">
    <name type="scientific">Platanthera zijinensis</name>
    <dbReference type="NCBI Taxonomy" id="2320716"/>
    <lineage>
        <taxon>Eukaryota</taxon>
        <taxon>Viridiplantae</taxon>
        <taxon>Streptophyta</taxon>
        <taxon>Embryophyta</taxon>
        <taxon>Tracheophyta</taxon>
        <taxon>Spermatophyta</taxon>
        <taxon>Magnoliopsida</taxon>
        <taxon>Liliopsida</taxon>
        <taxon>Asparagales</taxon>
        <taxon>Orchidaceae</taxon>
        <taxon>Orchidoideae</taxon>
        <taxon>Orchideae</taxon>
        <taxon>Orchidinae</taxon>
        <taxon>Platanthera</taxon>
    </lineage>
</organism>
<reference evidence="2 3" key="1">
    <citation type="journal article" date="2022" name="Nat. Plants">
        <title>Genomes of leafy and leafless Platanthera orchids illuminate the evolution of mycoheterotrophy.</title>
        <authorList>
            <person name="Li M.H."/>
            <person name="Liu K.W."/>
            <person name="Li Z."/>
            <person name="Lu H.C."/>
            <person name="Ye Q.L."/>
            <person name="Zhang D."/>
            <person name="Wang J.Y."/>
            <person name="Li Y.F."/>
            <person name="Zhong Z.M."/>
            <person name="Liu X."/>
            <person name="Yu X."/>
            <person name="Liu D.K."/>
            <person name="Tu X.D."/>
            <person name="Liu B."/>
            <person name="Hao Y."/>
            <person name="Liao X.Y."/>
            <person name="Jiang Y.T."/>
            <person name="Sun W.H."/>
            <person name="Chen J."/>
            <person name="Chen Y.Q."/>
            <person name="Ai Y."/>
            <person name="Zhai J.W."/>
            <person name="Wu S.S."/>
            <person name="Zhou Z."/>
            <person name="Hsiao Y.Y."/>
            <person name="Wu W.L."/>
            <person name="Chen Y.Y."/>
            <person name="Lin Y.F."/>
            <person name="Hsu J.L."/>
            <person name="Li C.Y."/>
            <person name="Wang Z.W."/>
            <person name="Zhao X."/>
            <person name="Zhong W.Y."/>
            <person name="Ma X.K."/>
            <person name="Ma L."/>
            <person name="Huang J."/>
            <person name="Chen G.Z."/>
            <person name="Huang M.Z."/>
            <person name="Huang L."/>
            <person name="Peng D.H."/>
            <person name="Luo Y.B."/>
            <person name="Zou S.Q."/>
            <person name="Chen S.P."/>
            <person name="Lan S."/>
            <person name="Tsai W.C."/>
            <person name="Van de Peer Y."/>
            <person name="Liu Z.J."/>
        </authorList>
    </citation>
    <scope>NUCLEOTIDE SEQUENCE [LARGE SCALE GENOMIC DNA]</scope>
    <source>
        <strain evidence="2">Lor287</strain>
    </source>
</reference>
<dbReference type="AlphaFoldDB" id="A0AAP0BXV9"/>
<evidence type="ECO:0000313" key="2">
    <source>
        <dbReference type="EMBL" id="KAK8953986.1"/>
    </source>
</evidence>
<dbReference type="EMBL" id="JBBWWQ010000002">
    <property type="protein sequence ID" value="KAK8953986.1"/>
    <property type="molecule type" value="Genomic_DNA"/>
</dbReference>
<keyword evidence="3" id="KW-1185">Reference proteome</keyword>
<evidence type="ECO:0000313" key="3">
    <source>
        <dbReference type="Proteomes" id="UP001418222"/>
    </source>
</evidence>
<gene>
    <name evidence="2" type="ORF">KSP39_PZI002379</name>
</gene>
<sequence length="113" mass="13228">MESSNIAPKHSFRNVLFFKLTFFVHLHISAKFFIISLHQSFGFLLLTFIHICLRTFFQKKILSLSHTHGLVPFSFYYSKGLIIRASPRNLHNHIDLPSMFQNYKISLISLLCL</sequence>
<accession>A0AAP0BXV9</accession>
<dbReference type="Proteomes" id="UP001418222">
    <property type="component" value="Unassembled WGS sequence"/>
</dbReference>
<keyword evidence="1" id="KW-0812">Transmembrane</keyword>
<name>A0AAP0BXV9_9ASPA</name>
<keyword evidence="1" id="KW-1133">Transmembrane helix</keyword>
<feature type="transmembrane region" description="Helical" evidence="1">
    <location>
        <begin position="40"/>
        <end position="57"/>
    </location>
</feature>
<evidence type="ECO:0000256" key="1">
    <source>
        <dbReference type="SAM" id="Phobius"/>
    </source>
</evidence>
<proteinExistence type="predicted"/>